<name>A0A1C2EDA5_9HYPH</name>
<dbReference type="InterPro" id="IPR029063">
    <property type="entry name" value="SAM-dependent_MTases_sf"/>
</dbReference>
<dbReference type="InterPro" id="IPR003333">
    <property type="entry name" value="CMAS"/>
</dbReference>
<dbReference type="PIRSF" id="PIRSF003085">
    <property type="entry name" value="CMAS"/>
    <property type="match status" value="1"/>
</dbReference>
<dbReference type="PANTHER" id="PTHR43667:SF2">
    <property type="entry name" value="FATTY ACID C-METHYL TRANSFERASE"/>
    <property type="match status" value="1"/>
</dbReference>
<evidence type="ECO:0000256" key="4">
    <source>
        <dbReference type="ARBA" id="ARBA00022691"/>
    </source>
</evidence>
<dbReference type="GO" id="GO:0008610">
    <property type="term" value="P:lipid biosynthetic process"/>
    <property type="evidence" value="ECO:0007669"/>
    <property type="project" value="InterPro"/>
</dbReference>
<evidence type="ECO:0000313" key="8">
    <source>
        <dbReference type="Proteomes" id="UP000094412"/>
    </source>
</evidence>
<evidence type="ECO:0000313" key="7">
    <source>
        <dbReference type="EMBL" id="OCX24943.1"/>
    </source>
</evidence>
<dbReference type="GO" id="GO:0032259">
    <property type="term" value="P:methylation"/>
    <property type="evidence" value="ECO:0007669"/>
    <property type="project" value="UniProtKB-KW"/>
</dbReference>
<evidence type="ECO:0000256" key="2">
    <source>
        <dbReference type="ARBA" id="ARBA00022603"/>
    </source>
</evidence>
<evidence type="ECO:0000256" key="3">
    <source>
        <dbReference type="ARBA" id="ARBA00022679"/>
    </source>
</evidence>
<dbReference type="Gene3D" id="3.40.50.150">
    <property type="entry name" value="Vaccinia Virus protein VP39"/>
    <property type="match status" value="1"/>
</dbReference>
<evidence type="ECO:0000256" key="6">
    <source>
        <dbReference type="PIRSR" id="PIRSR003085-1"/>
    </source>
</evidence>
<dbReference type="GO" id="GO:0008168">
    <property type="term" value="F:methyltransferase activity"/>
    <property type="evidence" value="ECO:0007669"/>
    <property type="project" value="UniProtKB-KW"/>
</dbReference>
<keyword evidence="4" id="KW-0949">S-adenosyl-L-methionine</keyword>
<dbReference type="Pfam" id="PF02353">
    <property type="entry name" value="CMAS"/>
    <property type="match status" value="1"/>
</dbReference>
<dbReference type="STRING" id="1566387.QV13_01105"/>
<dbReference type="SUPFAM" id="SSF53335">
    <property type="entry name" value="S-adenosyl-L-methionine-dependent methyltransferases"/>
    <property type="match status" value="1"/>
</dbReference>
<comment type="similarity">
    <text evidence="1">Belongs to the CFA/CMAS family.</text>
</comment>
<dbReference type="EMBL" id="MDEO01000019">
    <property type="protein sequence ID" value="OCX24943.1"/>
    <property type="molecule type" value="Genomic_DNA"/>
</dbReference>
<accession>A0A1C2EDA5</accession>
<dbReference type="RefSeq" id="WP_065996658.1">
    <property type="nucleotide sequence ID" value="NZ_MDEO01000019.1"/>
</dbReference>
<keyword evidence="8" id="KW-1185">Reference proteome</keyword>
<reference evidence="7 8" key="1">
    <citation type="submission" date="2016-08" db="EMBL/GenBank/DDBJ databases">
        <title>Whole genome sequence of Mesorhizobium sp. strain UASWS1009 isolated from industrial sewage.</title>
        <authorList>
            <person name="Crovadore J."/>
            <person name="Calmin G."/>
            <person name="Chablais R."/>
            <person name="Cochard B."/>
            <person name="Lefort F."/>
        </authorList>
    </citation>
    <scope>NUCLEOTIDE SEQUENCE [LARGE SCALE GENOMIC DNA]</scope>
    <source>
        <strain evidence="7 8">UASWS1009</strain>
    </source>
</reference>
<dbReference type="AlphaFoldDB" id="A0A1C2EDA5"/>
<dbReference type="InterPro" id="IPR050723">
    <property type="entry name" value="CFA/CMAS"/>
</dbReference>
<dbReference type="OrthoDB" id="9782855at2"/>
<dbReference type="PANTHER" id="PTHR43667">
    <property type="entry name" value="CYCLOPROPANE-FATTY-ACYL-PHOSPHOLIPID SYNTHASE"/>
    <property type="match status" value="1"/>
</dbReference>
<keyword evidence="2" id="KW-0489">Methyltransferase</keyword>
<evidence type="ECO:0000256" key="5">
    <source>
        <dbReference type="ARBA" id="ARBA00023098"/>
    </source>
</evidence>
<protein>
    <submittedName>
        <fullName evidence="7">Cyclopropane-fatty-acyl-phospholipid synthase</fullName>
    </submittedName>
</protein>
<dbReference type="CDD" id="cd02440">
    <property type="entry name" value="AdoMet_MTases"/>
    <property type="match status" value="1"/>
</dbReference>
<sequence length="412" mass="45999">MVFESKAREPASLGGPKESTAARAVRRLIAQIEFGRITVVLPSGGHVQHSGTGAGPSATLVLRRWRAIRRLIGQGDLGFAEAYIVGDWSSPDLAALLELAARNIAALDNKISGFWPVRLLNRARHLLRANSKPGSRRNIAFHYDLGNDFYQCWLDQSMTYSSALYTDPEQTLEAAQDAKLSRIEDLLNLRGGEHVLEIGCGWGALAVKLARAGARVTGITLSSEQLAFARQRVRKEELADKVELELIDYRDVRGTYDRIVSIEMLEAVGEAYWPVYFKTLRERLSPGGIAALQVITIDEARFEDYRRTPDFIQRHIFPGGMLPTKAVIAGQARAAGLTLVSTQSFGDDYAKTLVEWRKRFLAAWPKIEAMGFPERFRRLWEYYLCYCEAGFRAGIIDVGFYVLREADANPGV</sequence>
<evidence type="ECO:0000256" key="1">
    <source>
        <dbReference type="ARBA" id="ARBA00010815"/>
    </source>
</evidence>
<comment type="caution">
    <text evidence="7">The sequence shown here is derived from an EMBL/GenBank/DDBJ whole genome shotgun (WGS) entry which is preliminary data.</text>
</comment>
<keyword evidence="3" id="KW-0808">Transferase</keyword>
<dbReference type="Proteomes" id="UP000094412">
    <property type="component" value="Unassembled WGS sequence"/>
</dbReference>
<gene>
    <name evidence="7" type="ORF">QV13_01105</name>
</gene>
<keyword evidence="5" id="KW-0443">Lipid metabolism</keyword>
<organism evidence="7 8">
    <name type="scientific">Mesorhizobium hungaricum</name>
    <dbReference type="NCBI Taxonomy" id="1566387"/>
    <lineage>
        <taxon>Bacteria</taxon>
        <taxon>Pseudomonadati</taxon>
        <taxon>Pseudomonadota</taxon>
        <taxon>Alphaproteobacteria</taxon>
        <taxon>Hyphomicrobiales</taxon>
        <taxon>Phyllobacteriaceae</taxon>
        <taxon>Mesorhizobium</taxon>
    </lineage>
</organism>
<feature type="active site" evidence="6">
    <location>
        <position position="387"/>
    </location>
</feature>
<proteinExistence type="inferred from homology"/>